<dbReference type="PANTHER" id="PTHR45827">
    <property type="entry name" value="SORTING NEXIN"/>
    <property type="match status" value="1"/>
</dbReference>
<sequence length="139" mass="15668">MLSGDSIYTANASWYQRTDSTACGWARLGLSVCGRPSCSPDADWPPPEDAAAEKGGALTKVKESRRHVEEGKMEAQKAEGIQARCNTISFATLAEIHHFHQVRVRDFKSQMQHFLQQQIIFFQKVTQKLEEALHKYDSV</sequence>
<dbReference type="GO" id="GO:0035091">
    <property type="term" value="F:phosphatidylinositol binding"/>
    <property type="evidence" value="ECO:0007669"/>
    <property type="project" value="TreeGrafter"/>
</dbReference>
<evidence type="ECO:0000313" key="4">
    <source>
        <dbReference type="Proteomes" id="UP000052978"/>
    </source>
</evidence>
<dbReference type="AlphaFoldDB" id="S7N982"/>
<dbReference type="Gene3D" id="1.20.1270.60">
    <property type="entry name" value="Arfaptin homology (AH) domain/BAR domain"/>
    <property type="match status" value="1"/>
</dbReference>
<name>S7N982_MYOBR</name>
<dbReference type="GO" id="GO:0031410">
    <property type="term" value="C:cytoplasmic vesicle"/>
    <property type="evidence" value="ECO:0007669"/>
    <property type="project" value="TreeGrafter"/>
</dbReference>
<dbReference type="Proteomes" id="UP000052978">
    <property type="component" value="Unassembled WGS sequence"/>
</dbReference>
<dbReference type="GO" id="GO:0005886">
    <property type="term" value="C:plasma membrane"/>
    <property type="evidence" value="ECO:0007669"/>
    <property type="project" value="TreeGrafter"/>
</dbReference>
<dbReference type="GO" id="GO:0006897">
    <property type="term" value="P:endocytosis"/>
    <property type="evidence" value="ECO:0007669"/>
    <property type="project" value="TreeGrafter"/>
</dbReference>
<gene>
    <name evidence="3" type="ORF">D623_10001485</name>
</gene>
<accession>S7N982</accession>
<feature type="domain" description="Sorting nexin protein WASP-binding" evidence="2">
    <location>
        <begin position="54"/>
        <end position="137"/>
    </location>
</feature>
<dbReference type="InterPro" id="IPR027267">
    <property type="entry name" value="AH/BAR_dom_sf"/>
</dbReference>
<dbReference type="EMBL" id="KE163788">
    <property type="protein sequence ID" value="EPQ13804.1"/>
    <property type="molecule type" value="Genomic_DNA"/>
</dbReference>
<proteinExistence type="predicted"/>
<keyword evidence="4" id="KW-1185">Reference proteome</keyword>
<dbReference type="Pfam" id="PF10456">
    <property type="entry name" value="BAR_3_WASP_bdg"/>
    <property type="match status" value="1"/>
</dbReference>
<feature type="compositionally biased region" description="Basic and acidic residues" evidence="1">
    <location>
        <begin position="60"/>
        <end position="75"/>
    </location>
</feature>
<protein>
    <submittedName>
        <fullName evidence="3">Sorting nexin-18</fullName>
    </submittedName>
</protein>
<dbReference type="InterPro" id="IPR019497">
    <property type="entry name" value="Sorting_nexin_WASP-bd-dom"/>
</dbReference>
<evidence type="ECO:0000259" key="2">
    <source>
        <dbReference type="Pfam" id="PF10456"/>
    </source>
</evidence>
<dbReference type="GO" id="GO:0036089">
    <property type="term" value="P:cleavage furrow formation"/>
    <property type="evidence" value="ECO:0007669"/>
    <property type="project" value="TreeGrafter"/>
</dbReference>
<organism evidence="3 4">
    <name type="scientific">Myotis brandtii</name>
    <name type="common">Brandt's bat</name>
    <dbReference type="NCBI Taxonomy" id="109478"/>
    <lineage>
        <taxon>Eukaryota</taxon>
        <taxon>Metazoa</taxon>
        <taxon>Chordata</taxon>
        <taxon>Craniata</taxon>
        <taxon>Vertebrata</taxon>
        <taxon>Euteleostomi</taxon>
        <taxon>Mammalia</taxon>
        <taxon>Eutheria</taxon>
        <taxon>Laurasiatheria</taxon>
        <taxon>Chiroptera</taxon>
        <taxon>Yangochiroptera</taxon>
        <taxon>Vespertilionidae</taxon>
        <taxon>Myotis</taxon>
    </lineage>
</organism>
<evidence type="ECO:0000313" key="3">
    <source>
        <dbReference type="EMBL" id="EPQ13804.1"/>
    </source>
</evidence>
<feature type="region of interest" description="Disordered" evidence="1">
    <location>
        <begin position="39"/>
        <end position="75"/>
    </location>
</feature>
<dbReference type="GO" id="GO:0016197">
    <property type="term" value="P:endosomal transport"/>
    <property type="evidence" value="ECO:0007669"/>
    <property type="project" value="TreeGrafter"/>
</dbReference>
<evidence type="ECO:0000256" key="1">
    <source>
        <dbReference type="SAM" id="MobiDB-lite"/>
    </source>
</evidence>
<dbReference type="PANTHER" id="PTHR45827:SF4">
    <property type="entry name" value="SORTING NEXIN-18"/>
    <property type="match status" value="1"/>
</dbReference>
<reference evidence="3 4" key="1">
    <citation type="journal article" date="2013" name="Nat. Commun.">
        <title>Genome analysis reveals insights into physiology and longevity of the Brandt's bat Myotis brandtii.</title>
        <authorList>
            <person name="Seim I."/>
            <person name="Fang X."/>
            <person name="Xiong Z."/>
            <person name="Lobanov A.V."/>
            <person name="Huang Z."/>
            <person name="Ma S."/>
            <person name="Feng Y."/>
            <person name="Turanov A.A."/>
            <person name="Zhu Y."/>
            <person name="Lenz T.L."/>
            <person name="Gerashchenko M.V."/>
            <person name="Fan D."/>
            <person name="Hee Yim S."/>
            <person name="Yao X."/>
            <person name="Jordan D."/>
            <person name="Xiong Y."/>
            <person name="Ma Y."/>
            <person name="Lyapunov A.N."/>
            <person name="Chen G."/>
            <person name="Kulakova O.I."/>
            <person name="Sun Y."/>
            <person name="Lee S.G."/>
            <person name="Bronson R.T."/>
            <person name="Moskalev A.A."/>
            <person name="Sunyaev S.R."/>
            <person name="Zhang G."/>
            <person name="Krogh A."/>
            <person name="Wang J."/>
            <person name="Gladyshev V.N."/>
        </authorList>
    </citation>
    <scope>NUCLEOTIDE SEQUENCE [LARGE SCALE GENOMIC DNA]</scope>
</reference>
<dbReference type="GO" id="GO:0097320">
    <property type="term" value="P:plasma membrane tubulation"/>
    <property type="evidence" value="ECO:0007669"/>
    <property type="project" value="TreeGrafter"/>
</dbReference>